<sequence length="81" mass="8868">PNVTWPSFGLPVGYTSSGYMHSSNEGSAAAQVIQVPMDTNNEFSASQPRAHQVLPRDTNNEFSTSQPRAHQVLPTKESRKP</sequence>
<feature type="region of interest" description="Disordered" evidence="1">
    <location>
        <begin position="38"/>
        <end position="81"/>
    </location>
</feature>
<proteinExistence type="predicted"/>
<reference evidence="2 3" key="1">
    <citation type="journal article" date="2018" name="Front. Plant Sci.">
        <title>Red Clover (Trifolium pratense) and Zigzag Clover (T. medium) - A Picture of Genomic Similarities and Differences.</title>
        <authorList>
            <person name="Dluhosova J."/>
            <person name="Istvanek J."/>
            <person name="Nedelnik J."/>
            <person name="Repkova J."/>
        </authorList>
    </citation>
    <scope>NUCLEOTIDE SEQUENCE [LARGE SCALE GENOMIC DNA]</scope>
    <source>
        <strain evidence="3">cv. 10/8</strain>
        <tissue evidence="2">Leaf</tissue>
    </source>
</reference>
<feature type="compositionally biased region" description="Polar residues" evidence="1">
    <location>
        <begin position="38"/>
        <end position="49"/>
    </location>
</feature>
<evidence type="ECO:0000313" key="3">
    <source>
        <dbReference type="Proteomes" id="UP000265520"/>
    </source>
</evidence>
<evidence type="ECO:0000313" key="2">
    <source>
        <dbReference type="EMBL" id="MCI54799.1"/>
    </source>
</evidence>
<comment type="caution">
    <text evidence="2">The sequence shown here is derived from an EMBL/GenBank/DDBJ whole genome shotgun (WGS) entry which is preliminary data.</text>
</comment>
<organism evidence="2 3">
    <name type="scientific">Trifolium medium</name>
    <dbReference type="NCBI Taxonomy" id="97028"/>
    <lineage>
        <taxon>Eukaryota</taxon>
        <taxon>Viridiplantae</taxon>
        <taxon>Streptophyta</taxon>
        <taxon>Embryophyta</taxon>
        <taxon>Tracheophyta</taxon>
        <taxon>Spermatophyta</taxon>
        <taxon>Magnoliopsida</taxon>
        <taxon>eudicotyledons</taxon>
        <taxon>Gunneridae</taxon>
        <taxon>Pentapetalae</taxon>
        <taxon>rosids</taxon>
        <taxon>fabids</taxon>
        <taxon>Fabales</taxon>
        <taxon>Fabaceae</taxon>
        <taxon>Papilionoideae</taxon>
        <taxon>50 kb inversion clade</taxon>
        <taxon>NPAAA clade</taxon>
        <taxon>Hologalegina</taxon>
        <taxon>IRL clade</taxon>
        <taxon>Trifolieae</taxon>
        <taxon>Trifolium</taxon>
    </lineage>
</organism>
<dbReference type="AlphaFoldDB" id="A0A392T1B7"/>
<protein>
    <submittedName>
        <fullName evidence="2">Uncharacterized protein</fullName>
    </submittedName>
</protein>
<name>A0A392T1B7_9FABA</name>
<dbReference type="Proteomes" id="UP000265520">
    <property type="component" value="Unassembled WGS sequence"/>
</dbReference>
<accession>A0A392T1B7</accession>
<dbReference type="EMBL" id="LXQA010485411">
    <property type="protein sequence ID" value="MCI54799.1"/>
    <property type="molecule type" value="Genomic_DNA"/>
</dbReference>
<feature type="non-terminal residue" evidence="2">
    <location>
        <position position="1"/>
    </location>
</feature>
<keyword evidence="3" id="KW-1185">Reference proteome</keyword>
<evidence type="ECO:0000256" key="1">
    <source>
        <dbReference type="SAM" id="MobiDB-lite"/>
    </source>
</evidence>